<dbReference type="EMBL" id="JACSPQ010000001">
    <property type="protein sequence ID" value="MBD8001536.1"/>
    <property type="molecule type" value="Genomic_DNA"/>
</dbReference>
<gene>
    <name evidence="1" type="ORF">H9626_04790</name>
</gene>
<evidence type="ECO:0000313" key="1">
    <source>
        <dbReference type="EMBL" id="MBD8001536.1"/>
    </source>
</evidence>
<proteinExistence type="predicted"/>
<organism evidence="1 2">
    <name type="scientific">Phocaeicola faecium</name>
    <dbReference type="NCBI Taxonomy" id="2762213"/>
    <lineage>
        <taxon>Bacteria</taxon>
        <taxon>Pseudomonadati</taxon>
        <taxon>Bacteroidota</taxon>
        <taxon>Bacteroidia</taxon>
        <taxon>Bacteroidales</taxon>
        <taxon>Bacteroidaceae</taxon>
        <taxon>Phocaeicola</taxon>
    </lineage>
</organism>
<reference evidence="1 2" key="1">
    <citation type="submission" date="2020-08" db="EMBL/GenBank/DDBJ databases">
        <title>A Genomic Blueprint of the Chicken Gut Microbiome.</title>
        <authorList>
            <person name="Gilroy R."/>
            <person name="Ravi A."/>
            <person name="Getino M."/>
            <person name="Pursley I."/>
            <person name="Horton D.L."/>
            <person name="Alikhan N.-F."/>
            <person name="Baker D."/>
            <person name="Gharbi K."/>
            <person name="Hall N."/>
            <person name="Watson M."/>
            <person name="Adriaenssens E.M."/>
            <person name="Foster-Nyarko E."/>
            <person name="Jarju S."/>
            <person name="Secka A."/>
            <person name="Antonio M."/>
            <person name="Oren A."/>
            <person name="Chaudhuri R."/>
            <person name="La Ragione R.M."/>
            <person name="Hildebrand F."/>
            <person name="Pallen M.J."/>
        </authorList>
    </citation>
    <scope>NUCLEOTIDE SEQUENCE [LARGE SCALE GENOMIC DNA]</scope>
    <source>
        <strain evidence="1 2">Sa1YUN3</strain>
    </source>
</reference>
<sequence>MSGVCDNLIKQGIVPSCDDPIVPGIEQKGVMMNRADIDFGTTAFNSTRKNIIETLALKSGKKAYEVVVMGSNPFTGTNTVLATGTYRNTFTNTVNLVVLDNGPDVCANVIDGLANGEFVVILENKFKGLNKEENPGDAAFQVYGWYQGLKPAELSNDKYSEETDGGWLVSLQEAKVPKSALFLFKTDYETTAAAVATLTKDAVGG</sequence>
<dbReference type="Proteomes" id="UP000616346">
    <property type="component" value="Unassembled WGS sequence"/>
</dbReference>
<name>A0ABR8VB02_9BACT</name>
<dbReference type="RefSeq" id="WP_191709722.1">
    <property type="nucleotide sequence ID" value="NZ_JACSPQ010000001.1"/>
</dbReference>
<accession>A0ABR8VB02</accession>
<evidence type="ECO:0000313" key="2">
    <source>
        <dbReference type="Proteomes" id="UP000616346"/>
    </source>
</evidence>
<comment type="caution">
    <text evidence="1">The sequence shown here is derived from an EMBL/GenBank/DDBJ whole genome shotgun (WGS) entry which is preliminary data.</text>
</comment>
<keyword evidence="2" id="KW-1185">Reference proteome</keyword>
<protein>
    <submittedName>
        <fullName evidence="1">Uncharacterized protein</fullName>
    </submittedName>
</protein>